<dbReference type="SUPFAM" id="SSF48019">
    <property type="entry name" value="post-AAA+ oligomerization domain-like"/>
    <property type="match status" value="1"/>
</dbReference>
<dbReference type="Pfam" id="PF09115">
    <property type="entry name" value="DNApol3-delta_C"/>
    <property type="match status" value="1"/>
</dbReference>
<comment type="caution">
    <text evidence="2">The sequence shown here is derived from an EMBL/GenBank/DDBJ whole genome shotgun (WGS) entry which is preliminary data.</text>
</comment>
<protein>
    <recommendedName>
        <fullName evidence="1">DNA polymerase III delta subunit C-terminal domain-containing protein</fullName>
    </recommendedName>
</protein>
<dbReference type="GO" id="GO:0003677">
    <property type="term" value="F:DNA binding"/>
    <property type="evidence" value="ECO:0007669"/>
    <property type="project" value="InterPro"/>
</dbReference>
<sequence length="134" mass="15005">MELAEEGLLGERERLMRDLESILAGKTDPVACAARWKAAGPDMALTWLYYLMADLMKLSAGFNRPEALSNPDWVERLNVLNNHIEFSKLNIYSEVVSLATQQIQGPLDSQLMLEDVLIGWSRLKPGSSTLRKTA</sequence>
<evidence type="ECO:0000313" key="2">
    <source>
        <dbReference type="EMBL" id="OGI38007.1"/>
    </source>
</evidence>
<evidence type="ECO:0000313" key="3">
    <source>
        <dbReference type="Proteomes" id="UP000178379"/>
    </source>
</evidence>
<dbReference type="STRING" id="1817756.A2140_07825"/>
<organism evidence="2 3">
    <name type="scientific">Candidatus Muproteobacteria bacterium RBG_16_62_13</name>
    <dbReference type="NCBI Taxonomy" id="1817756"/>
    <lineage>
        <taxon>Bacteria</taxon>
        <taxon>Pseudomonadati</taxon>
        <taxon>Pseudomonadota</taxon>
        <taxon>Candidatus Muproteobacteria</taxon>
    </lineage>
</organism>
<dbReference type="GO" id="GO:0003887">
    <property type="term" value="F:DNA-directed DNA polymerase activity"/>
    <property type="evidence" value="ECO:0007669"/>
    <property type="project" value="InterPro"/>
</dbReference>
<dbReference type="Proteomes" id="UP000178379">
    <property type="component" value="Unassembled WGS sequence"/>
</dbReference>
<proteinExistence type="predicted"/>
<accession>A0A1F6SYJ3</accession>
<dbReference type="GO" id="GO:0006260">
    <property type="term" value="P:DNA replication"/>
    <property type="evidence" value="ECO:0007669"/>
    <property type="project" value="InterPro"/>
</dbReference>
<evidence type="ECO:0000259" key="1">
    <source>
        <dbReference type="Pfam" id="PF09115"/>
    </source>
</evidence>
<dbReference type="InterPro" id="IPR015199">
    <property type="entry name" value="DNA_pol_III_delta_C"/>
</dbReference>
<dbReference type="Gene3D" id="1.20.272.10">
    <property type="match status" value="1"/>
</dbReference>
<dbReference type="EMBL" id="MFSQ01000132">
    <property type="protein sequence ID" value="OGI38007.1"/>
    <property type="molecule type" value="Genomic_DNA"/>
</dbReference>
<dbReference type="GO" id="GO:0009360">
    <property type="term" value="C:DNA polymerase III complex"/>
    <property type="evidence" value="ECO:0007669"/>
    <property type="project" value="InterPro"/>
</dbReference>
<dbReference type="InterPro" id="IPR008921">
    <property type="entry name" value="DNA_pol3_clamp-load_cplx_C"/>
</dbReference>
<gene>
    <name evidence="2" type="ORF">A2140_07825</name>
</gene>
<feature type="domain" description="DNA polymerase III delta subunit C-terminal" evidence="1">
    <location>
        <begin position="9"/>
        <end position="121"/>
    </location>
</feature>
<dbReference type="AlphaFoldDB" id="A0A1F6SYJ3"/>
<reference evidence="2 3" key="1">
    <citation type="journal article" date="2016" name="Nat. Commun.">
        <title>Thousands of microbial genomes shed light on interconnected biogeochemical processes in an aquifer system.</title>
        <authorList>
            <person name="Anantharaman K."/>
            <person name="Brown C.T."/>
            <person name="Hug L.A."/>
            <person name="Sharon I."/>
            <person name="Castelle C.J."/>
            <person name="Probst A.J."/>
            <person name="Thomas B.C."/>
            <person name="Singh A."/>
            <person name="Wilkins M.J."/>
            <person name="Karaoz U."/>
            <person name="Brodie E.L."/>
            <person name="Williams K.H."/>
            <person name="Hubbard S.S."/>
            <person name="Banfield J.F."/>
        </authorList>
    </citation>
    <scope>NUCLEOTIDE SEQUENCE [LARGE SCALE GENOMIC DNA]</scope>
</reference>
<name>A0A1F6SYJ3_9PROT</name>